<dbReference type="PANTHER" id="PTHR11895:SF7">
    <property type="entry name" value="GLUTAMYL-TRNA(GLN) AMIDOTRANSFERASE SUBUNIT A, MITOCHONDRIAL"/>
    <property type="match status" value="1"/>
</dbReference>
<dbReference type="InterPro" id="IPR023631">
    <property type="entry name" value="Amidase_dom"/>
</dbReference>
<dbReference type="Proteomes" id="UP000503540">
    <property type="component" value="Chromosome"/>
</dbReference>
<name>A0A6G9Y587_9NOCA</name>
<gene>
    <name evidence="6" type="ORF">F5544_02205</name>
</gene>
<dbReference type="SUPFAM" id="SSF75304">
    <property type="entry name" value="Amidase signature (AS) enzymes"/>
    <property type="match status" value="1"/>
</dbReference>
<sequence length="634" mass="66238">MTNSSYTRPAGIVCGSSSGNSAQYSAKRLRGAVFAPRGIQRCRRSTRISSSSAVRRRVCASGRYAAIGGGCNDSASRPGPPLSTMADSHAAENASTTPNSVPTARPAAPEPLPASGLFSGFALIIPPHPASSSPNSIRNDNLRHNSGSPEFDNDAMGANQHMHNTAARIDHEDRERLRSVPTTAAESGHTTRGPAAAIAARVHDATATPTEVVEAALRRIAAENWKINACTVVRAERAMAEAAALDQRSDLDVLPLAGVPVAIEHNIPVAGETVRAGSAATDPSPAAADHPVVRRLRAAGAVVVVLTAVPELGLWPTTDAPDRITRNPWNTARSAGGSSGGAAAAVAAGLVPIAHGSDGLGSIRIPAACCGVFGIKPGRHTVPAELGADSWSGLAENGVLATTVGDAALALSVLAARPDLAETDPPGRLRIGLAVNSPLRIFRVGRPWVAAADIAAATAAAAGHLVEPAALPYGDSLIAVFLRWLAAAIRDAALLANPERLQRRTRRHLALGRFVQRLRLVRPAQIDRVESRLLEFFERYDVVITPTLAAAPPRARAWHAAGWLMNVLACARFSPFTPLWNLVGWPAASVPMGSDPRSHTPVAAQLAGPPGSESTLLRLAAQLESRHPWRRTIG</sequence>
<reference evidence="6 7" key="1">
    <citation type="journal article" date="2019" name="ACS Chem. Biol.">
        <title>Identification and Mobilization of a Cryptic Antibiotic Biosynthesis Gene Locus from a Human-Pathogenic Nocardia Isolate.</title>
        <authorList>
            <person name="Herisse M."/>
            <person name="Ishida K."/>
            <person name="Porter J.L."/>
            <person name="Howden B."/>
            <person name="Hertweck C."/>
            <person name="Stinear T.P."/>
            <person name="Pidot S.J."/>
        </authorList>
    </citation>
    <scope>NUCLEOTIDE SEQUENCE [LARGE SCALE GENOMIC DNA]</scope>
    <source>
        <strain evidence="6 7">AUSMDU00012717</strain>
    </source>
</reference>
<comment type="similarity">
    <text evidence="2">Belongs to the amidase family.</text>
</comment>
<feature type="compositionally biased region" description="Polar residues" evidence="4">
    <location>
        <begin position="93"/>
        <end position="102"/>
    </location>
</feature>
<feature type="region of interest" description="Disordered" evidence="4">
    <location>
        <begin position="129"/>
        <end position="149"/>
    </location>
</feature>
<proteinExistence type="inferred from homology"/>
<evidence type="ECO:0000313" key="7">
    <source>
        <dbReference type="Proteomes" id="UP000503540"/>
    </source>
</evidence>
<feature type="compositionally biased region" description="Polar residues" evidence="4">
    <location>
        <begin position="130"/>
        <end position="148"/>
    </location>
</feature>
<dbReference type="InterPro" id="IPR000120">
    <property type="entry name" value="Amidase"/>
</dbReference>
<keyword evidence="7" id="KW-1185">Reference proteome</keyword>
<comment type="catalytic activity">
    <reaction evidence="1">
        <text>a monocarboxylic acid amide + H2O = a monocarboxylate + NH4(+)</text>
        <dbReference type="Rhea" id="RHEA:12020"/>
        <dbReference type="ChEBI" id="CHEBI:15377"/>
        <dbReference type="ChEBI" id="CHEBI:28938"/>
        <dbReference type="ChEBI" id="CHEBI:35757"/>
        <dbReference type="ChEBI" id="CHEBI:83628"/>
        <dbReference type="EC" id="3.5.1.4"/>
    </reaction>
</comment>
<dbReference type="Pfam" id="PF01425">
    <property type="entry name" value="Amidase"/>
    <property type="match status" value="1"/>
</dbReference>
<evidence type="ECO:0000256" key="3">
    <source>
        <dbReference type="ARBA" id="ARBA00012922"/>
    </source>
</evidence>
<dbReference type="PANTHER" id="PTHR11895">
    <property type="entry name" value="TRANSAMIDASE"/>
    <property type="match status" value="1"/>
</dbReference>
<organism evidence="6 7">
    <name type="scientific">Nocardia arthritidis</name>
    <dbReference type="NCBI Taxonomy" id="228602"/>
    <lineage>
        <taxon>Bacteria</taxon>
        <taxon>Bacillati</taxon>
        <taxon>Actinomycetota</taxon>
        <taxon>Actinomycetes</taxon>
        <taxon>Mycobacteriales</taxon>
        <taxon>Nocardiaceae</taxon>
        <taxon>Nocardia</taxon>
    </lineage>
</organism>
<dbReference type="AlphaFoldDB" id="A0A6G9Y587"/>
<evidence type="ECO:0000259" key="5">
    <source>
        <dbReference type="Pfam" id="PF01425"/>
    </source>
</evidence>
<evidence type="ECO:0000313" key="6">
    <source>
        <dbReference type="EMBL" id="QIS08361.1"/>
    </source>
</evidence>
<protein>
    <recommendedName>
        <fullName evidence="3">amidase</fullName>
        <ecNumber evidence="3">3.5.1.4</ecNumber>
    </recommendedName>
</protein>
<dbReference type="GO" id="GO:0004040">
    <property type="term" value="F:amidase activity"/>
    <property type="evidence" value="ECO:0007669"/>
    <property type="project" value="UniProtKB-EC"/>
</dbReference>
<dbReference type="InterPro" id="IPR036928">
    <property type="entry name" value="AS_sf"/>
</dbReference>
<evidence type="ECO:0000256" key="1">
    <source>
        <dbReference type="ARBA" id="ARBA00001311"/>
    </source>
</evidence>
<dbReference type="Gene3D" id="3.90.1300.10">
    <property type="entry name" value="Amidase signature (AS) domain"/>
    <property type="match status" value="1"/>
</dbReference>
<dbReference type="EMBL" id="CP046172">
    <property type="protein sequence ID" value="QIS08361.1"/>
    <property type="molecule type" value="Genomic_DNA"/>
</dbReference>
<evidence type="ECO:0000256" key="4">
    <source>
        <dbReference type="SAM" id="MobiDB-lite"/>
    </source>
</evidence>
<dbReference type="KEGG" id="nah:F5544_02205"/>
<accession>A0A6G9Y587</accession>
<feature type="domain" description="Amidase" evidence="5">
    <location>
        <begin position="211"/>
        <end position="617"/>
    </location>
</feature>
<evidence type="ECO:0000256" key="2">
    <source>
        <dbReference type="ARBA" id="ARBA00009199"/>
    </source>
</evidence>
<feature type="region of interest" description="Disordered" evidence="4">
    <location>
        <begin position="70"/>
        <end position="107"/>
    </location>
</feature>
<dbReference type="EC" id="3.5.1.4" evidence="3"/>